<comment type="caution">
    <text evidence="2">The sequence shown here is derived from an EMBL/GenBank/DDBJ whole genome shotgun (WGS) entry which is preliminary data.</text>
</comment>
<name>A0ABS8WIG6_DATST</name>
<reference evidence="2 3" key="1">
    <citation type="journal article" date="2021" name="BMC Genomics">
        <title>Datura genome reveals duplications of psychoactive alkaloid biosynthetic genes and high mutation rate following tissue culture.</title>
        <authorList>
            <person name="Rajewski A."/>
            <person name="Carter-House D."/>
            <person name="Stajich J."/>
            <person name="Litt A."/>
        </authorList>
    </citation>
    <scope>NUCLEOTIDE SEQUENCE [LARGE SCALE GENOMIC DNA]</scope>
    <source>
        <strain evidence="2">AR-01</strain>
    </source>
</reference>
<sequence>MGRIVMIKGGRAGDSPFEPSGPFKRMEVDTAVMRELLRGLTIPPPEDELSCTSTASSIEALQGTFESLAPRGRKEEEAIAGQGAGVNVEGNEEAPKNSSSPLEAFQGLYGGRPEILLPQWAQQHGVQWGLLLNNLLSYMFRRISFDLDNLVIVSVCRFAAARLTPTAALLAGKFGTT</sequence>
<proteinExistence type="predicted"/>
<accession>A0ABS8WIG6</accession>
<protein>
    <submittedName>
        <fullName evidence="2">Uncharacterized protein</fullName>
    </submittedName>
</protein>
<keyword evidence="3" id="KW-1185">Reference proteome</keyword>
<evidence type="ECO:0000313" key="2">
    <source>
        <dbReference type="EMBL" id="MCE3049210.1"/>
    </source>
</evidence>
<feature type="region of interest" description="Disordered" evidence="1">
    <location>
        <begin position="79"/>
        <end position="101"/>
    </location>
</feature>
<organism evidence="2 3">
    <name type="scientific">Datura stramonium</name>
    <name type="common">Jimsonweed</name>
    <name type="synonym">Common thornapple</name>
    <dbReference type="NCBI Taxonomy" id="4076"/>
    <lineage>
        <taxon>Eukaryota</taxon>
        <taxon>Viridiplantae</taxon>
        <taxon>Streptophyta</taxon>
        <taxon>Embryophyta</taxon>
        <taxon>Tracheophyta</taxon>
        <taxon>Spermatophyta</taxon>
        <taxon>Magnoliopsida</taxon>
        <taxon>eudicotyledons</taxon>
        <taxon>Gunneridae</taxon>
        <taxon>Pentapetalae</taxon>
        <taxon>asterids</taxon>
        <taxon>lamiids</taxon>
        <taxon>Solanales</taxon>
        <taxon>Solanaceae</taxon>
        <taxon>Solanoideae</taxon>
        <taxon>Datureae</taxon>
        <taxon>Datura</taxon>
    </lineage>
</organism>
<gene>
    <name evidence="2" type="ORF">HAX54_044402</name>
</gene>
<evidence type="ECO:0000313" key="3">
    <source>
        <dbReference type="Proteomes" id="UP000823775"/>
    </source>
</evidence>
<evidence type="ECO:0000256" key="1">
    <source>
        <dbReference type="SAM" id="MobiDB-lite"/>
    </source>
</evidence>
<dbReference type="Proteomes" id="UP000823775">
    <property type="component" value="Unassembled WGS sequence"/>
</dbReference>
<feature type="region of interest" description="Disordered" evidence="1">
    <location>
        <begin position="1"/>
        <end position="23"/>
    </location>
</feature>
<dbReference type="EMBL" id="JACEIK010006762">
    <property type="protein sequence ID" value="MCE3049210.1"/>
    <property type="molecule type" value="Genomic_DNA"/>
</dbReference>